<dbReference type="STRING" id="1714264.BTO30_12345"/>
<organism evidence="1 2">
    <name type="scientific">Domibacillus antri</name>
    <dbReference type="NCBI Taxonomy" id="1714264"/>
    <lineage>
        <taxon>Bacteria</taxon>
        <taxon>Bacillati</taxon>
        <taxon>Bacillota</taxon>
        <taxon>Bacilli</taxon>
        <taxon>Bacillales</taxon>
        <taxon>Bacillaceae</taxon>
        <taxon>Domibacillus</taxon>
    </lineage>
</organism>
<accession>A0A1Q8Q3K5</accession>
<dbReference type="SUPFAM" id="SSF50249">
    <property type="entry name" value="Nucleic acid-binding proteins"/>
    <property type="match status" value="1"/>
</dbReference>
<dbReference type="Gene3D" id="2.40.50.140">
    <property type="entry name" value="Nucleic acid-binding proteins"/>
    <property type="match status" value="1"/>
</dbReference>
<dbReference type="Proteomes" id="UP000185568">
    <property type="component" value="Unassembled WGS sequence"/>
</dbReference>
<keyword evidence="2" id="KW-1185">Reference proteome</keyword>
<dbReference type="InterPro" id="IPR022595">
    <property type="entry name" value="Enc34_ssDNA-bd"/>
</dbReference>
<dbReference type="InterPro" id="IPR012340">
    <property type="entry name" value="NA-bd_OB-fold"/>
</dbReference>
<evidence type="ECO:0000313" key="1">
    <source>
        <dbReference type="EMBL" id="OLN21882.1"/>
    </source>
</evidence>
<dbReference type="OrthoDB" id="9786575at2"/>
<dbReference type="Pfam" id="PF10991">
    <property type="entry name" value="Enc34_ssDNA-bd"/>
    <property type="match status" value="1"/>
</dbReference>
<reference evidence="1 2" key="1">
    <citation type="submission" date="2016-12" db="EMBL/GenBank/DDBJ databases">
        <title>Domibacillus antri genome sequencing.</title>
        <authorList>
            <person name="Verma A."/>
            <person name="Krishnamurthi S."/>
        </authorList>
    </citation>
    <scope>NUCLEOTIDE SEQUENCE [LARGE SCALE GENOMIC DNA]</scope>
    <source>
        <strain evidence="1 2">XD80</strain>
    </source>
</reference>
<comment type="caution">
    <text evidence="1">The sequence shown here is derived from an EMBL/GenBank/DDBJ whole genome shotgun (WGS) entry which is preliminary data.</text>
</comment>
<name>A0A1Q8Q3K5_9BACI</name>
<dbReference type="AlphaFoldDB" id="A0A1Q8Q3K5"/>
<dbReference type="RefSeq" id="WP_075399043.1">
    <property type="nucleotide sequence ID" value="NZ_MSDU01000028.1"/>
</dbReference>
<sequence>MKRDGTKVITGKVRASYVNIFEPKAINGEGEPKYSMSIIIPKSETKMIKLIEEAIERAKQEGKAKFGGKIPANLKTPLRDGDLDREDDPAYADSYFINLTSKTAPGIVDQNKIKLTDSTAIYSGCYVRVSLNMYAFNTNGNKGIAAGLNNVQKWADGEFLGGRASAEDDFDELETDDDDLI</sequence>
<gene>
    <name evidence="1" type="ORF">BTO30_12345</name>
</gene>
<evidence type="ECO:0000313" key="2">
    <source>
        <dbReference type="Proteomes" id="UP000185568"/>
    </source>
</evidence>
<dbReference type="EMBL" id="MSDU01000028">
    <property type="protein sequence ID" value="OLN21882.1"/>
    <property type="molecule type" value="Genomic_DNA"/>
</dbReference>
<evidence type="ECO:0008006" key="3">
    <source>
        <dbReference type="Google" id="ProtNLM"/>
    </source>
</evidence>
<proteinExistence type="predicted"/>
<protein>
    <recommendedName>
        <fullName evidence="3">DUF2815 domain-containing protein</fullName>
    </recommendedName>
</protein>